<accession>A0A443IJL4</accession>
<organism evidence="7 9">
    <name type="scientific">Paenirhodobacter populi</name>
    <dbReference type="NCBI Taxonomy" id="2306993"/>
    <lineage>
        <taxon>Bacteria</taxon>
        <taxon>Pseudomonadati</taxon>
        <taxon>Pseudomonadota</taxon>
        <taxon>Alphaproteobacteria</taxon>
        <taxon>Rhodobacterales</taxon>
        <taxon>Rhodobacter group</taxon>
        <taxon>Paenirhodobacter</taxon>
    </lineage>
</organism>
<dbReference type="GO" id="GO:0003677">
    <property type="term" value="F:DNA binding"/>
    <property type="evidence" value="ECO:0007669"/>
    <property type="project" value="UniProtKB-KW"/>
</dbReference>
<gene>
    <name evidence="7" type="ORF">D2T29_20230</name>
    <name evidence="8" type="ORF">D2T31_08360</name>
    <name evidence="6" type="ORF">D2T33_20935</name>
</gene>
<dbReference type="InterPro" id="IPR038722">
    <property type="entry name" value="Ner_HTH_dom"/>
</dbReference>
<dbReference type="Proteomes" id="UP000285710">
    <property type="component" value="Unassembled WGS sequence"/>
</dbReference>
<evidence type="ECO:0000256" key="4">
    <source>
        <dbReference type="ARBA" id="ARBA00023163"/>
    </source>
</evidence>
<dbReference type="EMBL" id="SAUW01000049">
    <property type="protein sequence ID" value="RWR04624.1"/>
    <property type="molecule type" value="Genomic_DNA"/>
</dbReference>
<comment type="caution">
    <text evidence="7">The sequence shown here is derived from an EMBL/GenBank/DDBJ whole genome shotgun (WGS) entry which is preliminary data.</text>
</comment>
<name>A0A443K1G7_9RHOB</name>
<comment type="similarity">
    <text evidence="1">Belongs to the ner transcriptional regulatory family.</text>
</comment>
<dbReference type="Gene3D" id="1.10.260.40">
    <property type="entry name" value="lambda repressor-like DNA-binding domains"/>
    <property type="match status" value="1"/>
</dbReference>
<evidence type="ECO:0000259" key="5">
    <source>
        <dbReference type="PROSITE" id="PS50943"/>
    </source>
</evidence>
<dbReference type="Proteomes" id="UP000284451">
    <property type="component" value="Unassembled WGS sequence"/>
</dbReference>
<dbReference type="PROSITE" id="PS50943">
    <property type="entry name" value="HTH_CROC1"/>
    <property type="match status" value="1"/>
</dbReference>
<dbReference type="EMBL" id="SAUX01000009">
    <property type="protein sequence ID" value="RWR29908.1"/>
    <property type="molecule type" value="Genomic_DNA"/>
</dbReference>
<evidence type="ECO:0000256" key="3">
    <source>
        <dbReference type="ARBA" id="ARBA00023125"/>
    </source>
</evidence>
<dbReference type="EMBL" id="SAUY01000041">
    <property type="protein sequence ID" value="RWR26599.1"/>
    <property type="molecule type" value="Genomic_DNA"/>
</dbReference>
<keyword evidence="2" id="KW-0805">Transcription regulation</keyword>
<evidence type="ECO:0000313" key="10">
    <source>
        <dbReference type="Proteomes" id="UP000285295"/>
    </source>
</evidence>
<proteinExistence type="inferred from homology"/>
<dbReference type="InterPro" id="IPR010982">
    <property type="entry name" value="Lambda_DNA-bd_dom_sf"/>
</dbReference>
<evidence type="ECO:0000256" key="1">
    <source>
        <dbReference type="ARBA" id="ARBA00006157"/>
    </source>
</evidence>
<evidence type="ECO:0000313" key="9">
    <source>
        <dbReference type="Proteomes" id="UP000284451"/>
    </source>
</evidence>
<evidence type="ECO:0000313" key="11">
    <source>
        <dbReference type="Proteomes" id="UP000285710"/>
    </source>
</evidence>
<dbReference type="Pfam" id="PF13693">
    <property type="entry name" value="HTH_35"/>
    <property type="match status" value="1"/>
</dbReference>
<keyword evidence="11" id="KW-1185">Reference proteome</keyword>
<accession>A0A443KAW8</accession>
<dbReference type="SUPFAM" id="SSF47413">
    <property type="entry name" value="lambda repressor-like DNA-binding domains"/>
    <property type="match status" value="1"/>
</dbReference>
<evidence type="ECO:0000313" key="6">
    <source>
        <dbReference type="EMBL" id="RWR04624.1"/>
    </source>
</evidence>
<reference evidence="9 10" key="1">
    <citation type="submission" date="2019-01" db="EMBL/GenBank/DDBJ databases">
        <title>Sinorhodobacter populi sp. nov. isolated from the symptomatic bark tissue of Populus euramericana canker.</title>
        <authorList>
            <person name="Xu G."/>
        </authorList>
    </citation>
    <scope>NUCLEOTIDE SEQUENCE [LARGE SCALE GENOMIC DNA]</scope>
    <source>
        <strain evidence="7 9">07D10-4-3</strain>
        <strain evidence="6 11">2D-5</strain>
        <strain evidence="8 10">D19-10-3-21</strain>
    </source>
</reference>
<feature type="domain" description="HTH cro/C1-type" evidence="5">
    <location>
        <begin position="41"/>
        <end position="64"/>
    </location>
</feature>
<evidence type="ECO:0000313" key="8">
    <source>
        <dbReference type="EMBL" id="RWR29908.1"/>
    </source>
</evidence>
<accession>A0A443K1G7</accession>
<dbReference type="OrthoDB" id="5405994at2"/>
<dbReference type="RefSeq" id="WP_128233897.1">
    <property type="nucleotide sequence ID" value="NZ_SAUW01000049.1"/>
</dbReference>
<evidence type="ECO:0000313" key="7">
    <source>
        <dbReference type="EMBL" id="RWR26599.1"/>
    </source>
</evidence>
<evidence type="ECO:0000256" key="2">
    <source>
        <dbReference type="ARBA" id="ARBA00023015"/>
    </source>
</evidence>
<protein>
    <submittedName>
        <fullName evidence="7">DNA-binding protein</fullName>
    </submittedName>
</protein>
<dbReference type="InterPro" id="IPR001387">
    <property type="entry name" value="Cro/C1-type_HTH"/>
</dbReference>
<keyword evidence="3 7" id="KW-0238">DNA-binding</keyword>
<sequence length="74" mass="8212">MDARRGRHETIKYELRMRGTSFAELGRRHTKHPSVFSAVASGRRLSLPTAKIIADALGTDPSSLWPELYGDTDG</sequence>
<dbReference type="Proteomes" id="UP000285295">
    <property type="component" value="Unassembled WGS sequence"/>
</dbReference>
<reference evidence="9 10" key="2">
    <citation type="submission" date="2019-01" db="EMBL/GenBank/DDBJ databases">
        <authorList>
            <person name="Li Y."/>
        </authorList>
    </citation>
    <scope>NUCLEOTIDE SEQUENCE [LARGE SCALE GENOMIC DNA]</scope>
    <source>
        <strain evidence="7 9">07D10-4-3</strain>
        <strain evidence="6 11">2D-5</strain>
        <strain evidence="8 10">D19-10-3-21</strain>
    </source>
</reference>
<dbReference type="AlphaFoldDB" id="A0A443K1G7"/>
<keyword evidence="4" id="KW-0804">Transcription</keyword>